<evidence type="ECO:0000313" key="1">
    <source>
        <dbReference type="EMBL" id="GIX74454.1"/>
    </source>
</evidence>
<gene>
    <name evidence="1" type="ORF">CEXT_467811</name>
</gene>
<protein>
    <submittedName>
        <fullName evidence="1">Uncharacterized protein</fullName>
    </submittedName>
</protein>
<comment type="caution">
    <text evidence="1">The sequence shown here is derived from an EMBL/GenBank/DDBJ whole genome shotgun (WGS) entry which is preliminary data.</text>
</comment>
<organism evidence="1 2">
    <name type="scientific">Caerostris extrusa</name>
    <name type="common">Bark spider</name>
    <name type="synonym">Caerostris bankana</name>
    <dbReference type="NCBI Taxonomy" id="172846"/>
    <lineage>
        <taxon>Eukaryota</taxon>
        <taxon>Metazoa</taxon>
        <taxon>Ecdysozoa</taxon>
        <taxon>Arthropoda</taxon>
        <taxon>Chelicerata</taxon>
        <taxon>Arachnida</taxon>
        <taxon>Araneae</taxon>
        <taxon>Araneomorphae</taxon>
        <taxon>Entelegynae</taxon>
        <taxon>Araneoidea</taxon>
        <taxon>Araneidae</taxon>
        <taxon>Caerostris</taxon>
    </lineage>
</organism>
<name>A0AAV4MPX8_CAEEX</name>
<sequence>MLAKLAWPTAKSKFSDSFFTSLHTPAEEISPDLFEHCTLHWSRETSLLAEVALYNFCFLITWCPRGDDSNRTRARYLDKENVKLPVSKGGETLDTSFSPDANFPGKGADGNIRFFEGRRRRFRITRHRVPVR</sequence>
<reference evidence="1 2" key="1">
    <citation type="submission" date="2021-06" db="EMBL/GenBank/DDBJ databases">
        <title>Caerostris extrusa draft genome.</title>
        <authorList>
            <person name="Kono N."/>
            <person name="Arakawa K."/>
        </authorList>
    </citation>
    <scope>NUCLEOTIDE SEQUENCE [LARGE SCALE GENOMIC DNA]</scope>
</reference>
<dbReference type="EMBL" id="BPLR01020069">
    <property type="protein sequence ID" value="GIX74454.1"/>
    <property type="molecule type" value="Genomic_DNA"/>
</dbReference>
<dbReference type="AlphaFoldDB" id="A0AAV4MPX8"/>
<accession>A0AAV4MPX8</accession>
<dbReference type="Proteomes" id="UP001054945">
    <property type="component" value="Unassembled WGS sequence"/>
</dbReference>
<evidence type="ECO:0000313" key="2">
    <source>
        <dbReference type="Proteomes" id="UP001054945"/>
    </source>
</evidence>
<keyword evidence="2" id="KW-1185">Reference proteome</keyword>
<proteinExistence type="predicted"/>